<dbReference type="Proteomes" id="UP000295132">
    <property type="component" value="Unassembled WGS sequence"/>
</dbReference>
<evidence type="ECO:0000256" key="1">
    <source>
        <dbReference type="ARBA" id="ARBA00000085"/>
    </source>
</evidence>
<dbReference type="RefSeq" id="WP_133340005.1">
    <property type="nucleotide sequence ID" value="NZ_JAVGVR010000001.1"/>
</dbReference>
<dbReference type="InterPro" id="IPR003594">
    <property type="entry name" value="HATPase_dom"/>
</dbReference>
<dbReference type="GO" id="GO:0005524">
    <property type="term" value="F:ATP binding"/>
    <property type="evidence" value="ECO:0007669"/>
    <property type="project" value="UniProtKB-KW"/>
</dbReference>
<evidence type="ECO:0000313" key="15">
    <source>
        <dbReference type="EMBL" id="MDQ6600597.1"/>
    </source>
</evidence>
<evidence type="ECO:0000313" key="16">
    <source>
        <dbReference type="EMBL" id="TDK55948.1"/>
    </source>
</evidence>
<dbReference type="InterPro" id="IPR036890">
    <property type="entry name" value="HATPase_C_sf"/>
</dbReference>
<protein>
    <recommendedName>
        <fullName evidence="3">histidine kinase</fullName>
        <ecNumber evidence="3">2.7.13.3</ecNumber>
    </recommendedName>
</protein>
<dbReference type="EC" id="2.7.13.3" evidence="3"/>
<dbReference type="Pfam" id="PF02518">
    <property type="entry name" value="HATPase_c"/>
    <property type="match status" value="1"/>
</dbReference>
<gene>
    <name evidence="16" type="ORF">E2K98_28050</name>
    <name evidence="15" type="ORF">RCG21_30605</name>
</gene>
<reference evidence="15" key="2">
    <citation type="submission" date="2023-08" db="EMBL/GenBank/DDBJ databases">
        <title>Nitrogen cycling bacteria in agricultural field soils.</title>
        <authorList>
            <person name="Jang J."/>
        </authorList>
    </citation>
    <scope>NUCLEOTIDE SEQUENCE</scope>
    <source>
        <strain evidence="15">PS3-36</strain>
    </source>
</reference>
<organism evidence="16 17">
    <name type="scientific">Bacillus salipaludis</name>
    <dbReference type="NCBI Taxonomy" id="2547811"/>
    <lineage>
        <taxon>Bacteria</taxon>
        <taxon>Bacillati</taxon>
        <taxon>Bacillota</taxon>
        <taxon>Bacilli</taxon>
        <taxon>Bacillales</taxon>
        <taxon>Bacillaceae</taxon>
        <taxon>Bacillus</taxon>
    </lineage>
</organism>
<evidence type="ECO:0000259" key="14">
    <source>
        <dbReference type="PROSITE" id="PS50109"/>
    </source>
</evidence>
<feature type="transmembrane region" description="Helical" evidence="13">
    <location>
        <begin position="53"/>
        <end position="72"/>
    </location>
</feature>
<comment type="subcellular location">
    <subcellularLocation>
        <location evidence="2">Cell membrane</location>
        <topology evidence="2">Multi-pass membrane protein</topology>
    </subcellularLocation>
</comment>
<proteinExistence type="predicted"/>
<dbReference type="PROSITE" id="PS50109">
    <property type="entry name" value="HIS_KIN"/>
    <property type="match status" value="1"/>
</dbReference>
<dbReference type="Pfam" id="PF00512">
    <property type="entry name" value="HisKA"/>
    <property type="match status" value="1"/>
</dbReference>
<dbReference type="FunFam" id="1.10.287.130:FF:000001">
    <property type="entry name" value="Two-component sensor histidine kinase"/>
    <property type="match status" value="1"/>
</dbReference>
<dbReference type="InterPro" id="IPR005467">
    <property type="entry name" value="His_kinase_dom"/>
</dbReference>
<dbReference type="PANTHER" id="PTHR43711">
    <property type="entry name" value="TWO-COMPONENT HISTIDINE KINASE"/>
    <property type="match status" value="1"/>
</dbReference>
<accession>A0A4R5VJZ2</accession>
<dbReference type="SMART" id="SM00387">
    <property type="entry name" value="HATPase_c"/>
    <property type="match status" value="1"/>
</dbReference>
<dbReference type="InterPro" id="IPR050736">
    <property type="entry name" value="Sensor_HK_Regulatory"/>
</dbReference>
<dbReference type="GO" id="GO:0000155">
    <property type="term" value="F:phosphorelay sensor kinase activity"/>
    <property type="evidence" value="ECO:0007669"/>
    <property type="project" value="InterPro"/>
</dbReference>
<dbReference type="GO" id="GO:0005886">
    <property type="term" value="C:plasma membrane"/>
    <property type="evidence" value="ECO:0007669"/>
    <property type="project" value="UniProtKB-SubCell"/>
</dbReference>
<keyword evidence="6 13" id="KW-0812">Transmembrane</keyword>
<dbReference type="SMART" id="SM00388">
    <property type="entry name" value="HisKA"/>
    <property type="match status" value="1"/>
</dbReference>
<reference evidence="16 17" key="1">
    <citation type="submission" date="2019-03" db="EMBL/GenBank/DDBJ databases">
        <title>Bacillus niacini sp. nov. a Nicotinate-Metabolizing Mesophile Isolated from Soil.</title>
        <authorList>
            <person name="Zhang G."/>
        </authorList>
    </citation>
    <scope>NUCLEOTIDE SEQUENCE [LARGE SCALE GENOMIC DNA]</scope>
    <source>
        <strain evidence="16 17">WN066</strain>
    </source>
</reference>
<keyword evidence="9" id="KW-0067">ATP-binding</keyword>
<evidence type="ECO:0000313" key="18">
    <source>
        <dbReference type="Proteomes" id="UP001178888"/>
    </source>
</evidence>
<dbReference type="Gene3D" id="3.30.565.10">
    <property type="entry name" value="Histidine kinase-like ATPase, C-terminal domain"/>
    <property type="match status" value="1"/>
</dbReference>
<keyword evidence="12 13" id="KW-0472">Membrane</keyword>
<dbReference type="Proteomes" id="UP001178888">
    <property type="component" value="Unassembled WGS sequence"/>
</dbReference>
<comment type="caution">
    <text evidence="16">The sequence shown here is derived from an EMBL/GenBank/DDBJ whole genome shotgun (WGS) entry which is preliminary data.</text>
</comment>
<dbReference type="CDD" id="cd00075">
    <property type="entry name" value="HATPase"/>
    <property type="match status" value="1"/>
</dbReference>
<keyword evidence="4" id="KW-0597">Phosphoprotein</keyword>
<evidence type="ECO:0000256" key="3">
    <source>
        <dbReference type="ARBA" id="ARBA00012438"/>
    </source>
</evidence>
<dbReference type="InterPro" id="IPR003661">
    <property type="entry name" value="HisK_dim/P_dom"/>
</dbReference>
<evidence type="ECO:0000256" key="8">
    <source>
        <dbReference type="ARBA" id="ARBA00022777"/>
    </source>
</evidence>
<evidence type="ECO:0000256" key="9">
    <source>
        <dbReference type="ARBA" id="ARBA00022840"/>
    </source>
</evidence>
<comment type="catalytic activity">
    <reaction evidence="1">
        <text>ATP + protein L-histidine = ADP + protein N-phospho-L-histidine.</text>
        <dbReference type="EC" id="2.7.13.3"/>
    </reaction>
</comment>
<dbReference type="InterPro" id="IPR004358">
    <property type="entry name" value="Sig_transdc_His_kin-like_C"/>
</dbReference>
<evidence type="ECO:0000256" key="10">
    <source>
        <dbReference type="ARBA" id="ARBA00022989"/>
    </source>
</evidence>
<feature type="domain" description="Histidine kinase" evidence="14">
    <location>
        <begin position="141"/>
        <end position="357"/>
    </location>
</feature>
<dbReference type="EMBL" id="JAVGVR010000001">
    <property type="protein sequence ID" value="MDQ6600597.1"/>
    <property type="molecule type" value="Genomic_DNA"/>
</dbReference>
<evidence type="ECO:0000256" key="4">
    <source>
        <dbReference type="ARBA" id="ARBA00022553"/>
    </source>
</evidence>
<dbReference type="Gene3D" id="1.10.287.130">
    <property type="match status" value="1"/>
</dbReference>
<sequence>MKIIKMVKKSGEVLAILLLLLLCWTAAFYITPWFFQAFPIHQLSSYKMQMIDTFFGFFLFGLIMYGFSKISFFQEKQSLFLRPMIEAMAKMAQGNFNIDLSFYKKEFGNRNHPFNEIAESITHMATELGEMEQMRQEFISNVSHEIQSPLTSITGFAHALKSDHLSDEERMQYLEIIEVESMRLSKLSDNLLKLTSLESDHPPFEPKSYRLDQQLRRVILSNEPQWRNKNLEMDVSLNKVTINADEELMDQVWINLLHNSIKFTPNNGKIGVEIIKNAADRITVTIKDTGIGMTKEVQMHIFERFYKADPSRNRSNGGSGLGLSIVKKIIEMHKGDIQVESSPNKGTELKVILPIDQ</sequence>
<dbReference type="PANTHER" id="PTHR43711:SF1">
    <property type="entry name" value="HISTIDINE KINASE 1"/>
    <property type="match status" value="1"/>
</dbReference>
<evidence type="ECO:0000256" key="11">
    <source>
        <dbReference type="ARBA" id="ARBA00023012"/>
    </source>
</evidence>
<dbReference type="PRINTS" id="PR00344">
    <property type="entry name" value="BCTRLSENSOR"/>
</dbReference>
<evidence type="ECO:0000256" key="5">
    <source>
        <dbReference type="ARBA" id="ARBA00022679"/>
    </source>
</evidence>
<evidence type="ECO:0000256" key="2">
    <source>
        <dbReference type="ARBA" id="ARBA00004651"/>
    </source>
</evidence>
<evidence type="ECO:0000313" key="17">
    <source>
        <dbReference type="Proteomes" id="UP000295132"/>
    </source>
</evidence>
<evidence type="ECO:0000256" key="12">
    <source>
        <dbReference type="ARBA" id="ARBA00023136"/>
    </source>
</evidence>
<evidence type="ECO:0000256" key="6">
    <source>
        <dbReference type="ARBA" id="ARBA00022692"/>
    </source>
</evidence>
<keyword evidence="5" id="KW-0808">Transferase</keyword>
<dbReference type="SUPFAM" id="SSF47384">
    <property type="entry name" value="Homodimeric domain of signal transducing histidine kinase"/>
    <property type="match status" value="1"/>
</dbReference>
<dbReference type="EMBL" id="SMYO01000029">
    <property type="protein sequence ID" value="TDK55948.1"/>
    <property type="molecule type" value="Genomic_DNA"/>
</dbReference>
<dbReference type="AlphaFoldDB" id="A0A4R5VJZ2"/>
<dbReference type="CDD" id="cd06225">
    <property type="entry name" value="HAMP"/>
    <property type="match status" value="1"/>
</dbReference>
<keyword evidence="11" id="KW-0902">Two-component regulatory system</keyword>
<dbReference type="FunFam" id="3.30.565.10:FF:000006">
    <property type="entry name" value="Sensor histidine kinase WalK"/>
    <property type="match status" value="1"/>
</dbReference>
<keyword evidence="8 16" id="KW-0418">Kinase</keyword>
<name>A0A4R5VJZ2_9BACI</name>
<dbReference type="InterPro" id="IPR036097">
    <property type="entry name" value="HisK_dim/P_sf"/>
</dbReference>
<dbReference type="SUPFAM" id="SSF55874">
    <property type="entry name" value="ATPase domain of HSP90 chaperone/DNA topoisomerase II/histidine kinase"/>
    <property type="match status" value="1"/>
</dbReference>
<keyword evidence="7" id="KW-0547">Nucleotide-binding</keyword>
<keyword evidence="18" id="KW-1185">Reference proteome</keyword>
<dbReference type="CDD" id="cd00082">
    <property type="entry name" value="HisKA"/>
    <property type="match status" value="1"/>
</dbReference>
<evidence type="ECO:0000256" key="13">
    <source>
        <dbReference type="SAM" id="Phobius"/>
    </source>
</evidence>
<keyword evidence="10 13" id="KW-1133">Transmembrane helix</keyword>
<evidence type="ECO:0000256" key="7">
    <source>
        <dbReference type="ARBA" id="ARBA00022741"/>
    </source>
</evidence>